<protein>
    <submittedName>
        <fullName evidence="2">Uma2 family endonuclease</fullName>
    </submittedName>
</protein>
<dbReference type="CDD" id="cd06260">
    <property type="entry name" value="DUF820-like"/>
    <property type="match status" value="1"/>
</dbReference>
<feature type="domain" description="Putative restriction endonuclease" evidence="1">
    <location>
        <begin position="12"/>
        <end position="181"/>
    </location>
</feature>
<dbReference type="InterPro" id="IPR012296">
    <property type="entry name" value="Nuclease_put_TT1808"/>
</dbReference>
<evidence type="ECO:0000313" key="3">
    <source>
        <dbReference type="Proteomes" id="UP000622533"/>
    </source>
</evidence>
<reference evidence="2" key="1">
    <citation type="submission" date="2020-10" db="EMBL/GenBank/DDBJ databases">
        <authorList>
            <person name="Castelo-Branco R."/>
            <person name="Eusebio N."/>
            <person name="Adriana R."/>
            <person name="Vieira A."/>
            <person name="Brugerolle De Fraissinette N."/>
            <person name="Rezende De Castro R."/>
            <person name="Schneider M.P."/>
            <person name="Vasconcelos V."/>
            <person name="Leao P.N."/>
        </authorList>
    </citation>
    <scope>NUCLEOTIDE SEQUENCE</scope>
    <source>
        <strain evidence="2">LEGE 12446</strain>
    </source>
</reference>
<dbReference type="Pfam" id="PF05685">
    <property type="entry name" value="Uma2"/>
    <property type="match status" value="1"/>
</dbReference>
<comment type="caution">
    <text evidence="2">The sequence shown here is derived from an EMBL/GenBank/DDBJ whole genome shotgun (WGS) entry which is preliminary data.</text>
</comment>
<gene>
    <name evidence="2" type="ORF">IQ276_38155</name>
</gene>
<name>A0A8J7A821_DESMC</name>
<dbReference type="PANTHER" id="PTHR35400">
    <property type="entry name" value="SLR1083 PROTEIN"/>
    <property type="match status" value="1"/>
</dbReference>
<dbReference type="PANTHER" id="PTHR35400:SF1">
    <property type="entry name" value="SLR1083 PROTEIN"/>
    <property type="match status" value="1"/>
</dbReference>
<keyword evidence="2" id="KW-0540">Nuclease</keyword>
<dbReference type="Proteomes" id="UP000622533">
    <property type="component" value="Unassembled WGS sequence"/>
</dbReference>
<dbReference type="Gene3D" id="3.90.1570.10">
    <property type="entry name" value="tt1808, chain A"/>
    <property type="match status" value="1"/>
</dbReference>
<sequence length="199" mass="22860">MSLTTAKRFTVAEYHRLTELGFFAENDRVELIKGEIVQMGAKGTPHSVCKTRLERELYKLVGDRATLRGQQPITLSNNSEPEPDRVIAKNRDDDYLANHPSPSDILLLIEIADSSLKYDQEEKLPIYAQAGIFDYWIFNLVDNYLESYSEPYQALQGKFGYRRKVIYLPNELVNLPSFADLVVDLSKIFSIDCFQNHAY</sequence>
<dbReference type="RefSeq" id="WP_193926000.1">
    <property type="nucleotide sequence ID" value="NZ_JADEXS020000001.1"/>
</dbReference>
<accession>A0A8J7A821</accession>
<dbReference type="GO" id="GO:0004519">
    <property type="term" value="F:endonuclease activity"/>
    <property type="evidence" value="ECO:0007669"/>
    <property type="project" value="UniProtKB-KW"/>
</dbReference>
<keyword evidence="2" id="KW-0378">Hydrolase</keyword>
<dbReference type="InterPro" id="IPR011335">
    <property type="entry name" value="Restrct_endonuc-II-like"/>
</dbReference>
<evidence type="ECO:0000313" key="2">
    <source>
        <dbReference type="EMBL" id="MBE9028030.1"/>
    </source>
</evidence>
<keyword evidence="2" id="KW-0255">Endonuclease</keyword>
<proteinExistence type="predicted"/>
<dbReference type="InterPro" id="IPR008538">
    <property type="entry name" value="Uma2"/>
</dbReference>
<dbReference type="EMBL" id="JADEXS010001219">
    <property type="protein sequence ID" value="MBE9028030.1"/>
    <property type="molecule type" value="Genomic_DNA"/>
</dbReference>
<keyword evidence="3" id="KW-1185">Reference proteome</keyword>
<evidence type="ECO:0000259" key="1">
    <source>
        <dbReference type="Pfam" id="PF05685"/>
    </source>
</evidence>
<dbReference type="AlphaFoldDB" id="A0A8J7A821"/>
<organism evidence="2 3">
    <name type="scientific">Desmonostoc muscorum LEGE 12446</name>
    <dbReference type="NCBI Taxonomy" id="1828758"/>
    <lineage>
        <taxon>Bacteria</taxon>
        <taxon>Bacillati</taxon>
        <taxon>Cyanobacteriota</taxon>
        <taxon>Cyanophyceae</taxon>
        <taxon>Nostocales</taxon>
        <taxon>Nostocaceae</taxon>
        <taxon>Desmonostoc</taxon>
    </lineage>
</organism>
<dbReference type="SUPFAM" id="SSF52980">
    <property type="entry name" value="Restriction endonuclease-like"/>
    <property type="match status" value="1"/>
</dbReference>